<dbReference type="Gene3D" id="3.10.50.40">
    <property type="match status" value="1"/>
</dbReference>
<gene>
    <name evidence="8" type="ORF">IV02_17910</name>
</gene>
<dbReference type="PROSITE" id="PS50059">
    <property type="entry name" value="FKBP_PPIASE"/>
    <property type="match status" value="1"/>
</dbReference>
<keyword evidence="3 5" id="KW-0697">Rotamase</keyword>
<dbReference type="EC" id="5.2.1.8" evidence="6"/>
<dbReference type="InterPro" id="IPR046357">
    <property type="entry name" value="PPIase_dom_sf"/>
</dbReference>
<evidence type="ECO:0000313" key="8">
    <source>
        <dbReference type="EMBL" id="KFE50001.1"/>
    </source>
</evidence>
<evidence type="ECO:0000259" key="7">
    <source>
        <dbReference type="PROSITE" id="PS50059"/>
    </source>
</evidence>
<keyword evidence="4 5" id="KW-0413">Isomerase</keyword>
<dbReference type="FunFam" id="3.10.50.40:FF:000006">
    <property type="entry name" value="Peptidyl-prolyl cis-trans isomerase"/>
    <property type="match status" value="1"/>
</dbReference>
<comment type="caution">
    <text evidence="8">The sequence shown here is derived from an EMBL/GenBank/DDBJ whole genome shotgun (WGS) entry which is preliminary data.</text>
</comment>
<evidence type="ECO:0000256" key="5">
    <source>
        <dbReference type="PROSITE-ProRule" id="PRU00277"/>
    </source>
</evidence>
<dbReference type="PATRIC" id="fig|317.174.peg.3658"/>
<dbReference type="AlphaFoldDB" id="A0A085V3I8"/>
<accession>A0A085V3I8</accession>
<evidence type="ECO:0000256" key="3">
    <source>
        <dbReference type="ARBA" id="ARBA00023110"/>
    </source>
</evidence>
<evidence type="ECO:0000313" key="9">
    <source>
        <dbReference type="Proteomes" id="UP000028643"/>
    </source>
</evidence>
<dbReference type="InterPro" id="IPR001179">
    <property type="entry name" value="PPIase_FKBP_dom"/>
</dbReference>
<evidence type="ECO:0000256" key="6">
    <source>
        <dbReference type="RuleBase" id="RU003915"/>
    </source>
</evidence>
<name>A0A085V3I8_PSESX</name>
<dbReference type="PANTHER" id="PTHR43811">
    <property type="entry name" value="FKBP-TYPE PEPTIDYL-PROLYL CIS-TRANS ISOMERASE FKPA"/>
    <property type="match status" value="1"/>
</dbReference>
<feature type="domain" description="PPIase FKBP-type" evidence="7">
    <location>
        <begin position="21"/>
        <end position="109"/>
    </location>
</feature>
<dbReference type="GO" id="GO:0003755">
    <property type="term" value="F:peptidyl-prolyl cis-trans isomerase activity"/>
    <property type="evidence" value="ECO:0007669"/>
    <property type="project" value="UniProtKB-UniRule"/>
</dbReference>
<dbReference type="Proteomes" id="UP000028643">
    <property type="component" value="Unassembled WGS sequence"/>
</dbReference>
<protein>
    <recommendedName>
        <fullName evidence="6">Peptidyl-prolyl cis-trans isomerase</fullName>
        <ecNumber evidence="6">5.2.1.8</ecNumber>
    </recommendedName>
</protein>
<dbReference type="PANTHER" id="PTHR43811:SF19">
    <property type="entry name" value="39 KDA FK506-BINDING NUCLEAR PROTEIN"/>
    <property type="match status" value="1"/>
</dbReference>
<organism evidence="8 9">
    <name type="scientific">Pseudomonas syringae</name>
    <dbReference type="NCBI Taxonomy" id="317"/>
    <lineage>
        <taxon>Bacteria</taxon>
        <taxon>Pseudomonadati</taxon>
        <taxon>Pseudomonadota</taxon>
        <taxon>Gammaproteobacteria</taxon>
        <taxon>Pseudomonadales</taxon>
        <taxon>Pseudomonadaceae</taxon>
        <taxon>Pseudomonas</taxon>
    </lineage>
</organism>
<dbReference type="Pfam" id="PF00254">
    <property type="entry name" value="FKBP_C"/>
    <property type="match status" value="1"/>
</dbReference>
<dbReference type="SUPFAM" id="SSF54534">
    <property type="entry name" value="FKBP-like"/>
    <property type="match status" value="1"/>
</dbReference>
<comment type="similarity">
    <text evidence="2 6">Belongs to the FKBP-type PPIase family.</text>
</comment>
<evidence type="ECO:0000256" key="1">
    <source>
        <dbReference type="ARBA" id="ARBA00000971"/>
    </source>
</evidence>
<dbReference type="RefSeq" id="WP_020289890.1">
    <property type="nucleotide sequence ID" value="NZ_JPQT01000113.1"/>
</dbReference>
<evidence type="ECO:0000256" key="4">
    <source>
        <dbReference type="ARBA" id="ARBA00023235"/>
    </source>
</evidence>
<proteinExistence type="inferred from homology"/>
<reference evidence="8 9" key="1">
    <citation type="submission" date="2014-07" db="EMBL/GenBank/DDBJ databases">
        <title>Draft Genome Sequences of Environmental Pseudomonas syringae strains.</title>
        <authorList>
            <person name="Baltrus D.A."/>
            <person name="Berge O."/>
            <person name="Morris C."/>
        </authorList>
    </citation>
    <scope>NUCLEOTIDE SEQUENCE [LARGE SCALE GENOMIC DNA]</scope>
    <source>
        <strain evidence="8 9">CEB003</strain>
    </source>
</reference>
<sequence>MNNELLITDIREGDGKEVVKGALITTQYNGLLEDGTTFDSSYERGKPFQCVIGTGRVIKGWDIGLIGMKVGGVRKLFVPAHLAYGDRQMGAHIKPGSNLLFEIELLEVLTRDD</sequence>
<dbReference type="EMBL" id="JPQT01000113">
    <property type="protein sequence ID" value="KFE50001.1"/>
    <property type="molecule type" value="Genomic_DNA"/>
</dbReference>
<comment type="catalytic activity">
    <reaction evidence="1 5 6">
        <text>[protein]-peptidylproline (omega=180) = [protein]-peptidylproline (omega=0)</text>
        <dbReference type="Rhea" id="RHEA:16237"/>
        <dbReference type="Rhea" id="RHEA-COMP:10747"/>
        <dbReference type="Rhea" id="RHEA-COMP:10748"/>
        <dbReference type="ChEBI" id="CHEBI:83833"/>
        <dbReference type="ChEBI" id="CHEBI:83834"/>
        <dbReference type="EC" id="5.2.1.8"/>
    </reaction>
</comment>
<evidence type="ECO:0000256" key="2">
    <source>
        <dbReference type="ARBA" id="ARBA00006577"/>
    </source>
</evidence>